<dbReference type="Proteomes" id="UP001206572">
    <property type="component" value="Unassembled WGS sequence"/>
</dbReference>
<accession>A0ABT2AHI0</accession>
<protein>
    <submittedName>
        <fullName evidence="4">Uncharacterized protein</fullName>
    </submittedName>
</protein>
<evidence type="ECO:0000256" key="3">
    <source>
        <dbReference type="SAM" id="SignalP"/>
    </source>
</evidence>
<dbReference type="RefSeq" id="WP_258826696.1">
    <property type="nucleotide sequence ID" value="NZ_JANUHA010000002.1"/>
</dbReference>
<gene>
    <name evidence="4" type="ORF">NX780_04725</name>
</gene>
<keyword evidence="2" id="KW-0812">Transmembrane</keyword>
<feature type="region of interest" description="Disordered" evidence="1">
    <location>
        <begin position="298"/>
        <end position="336"/>
    </location>
</feature>
<organism evidence="4 5">
    <name type="scientific">Massilia agri</name>
    <dbReference type="NCBI Taxonomy" id="1886785"/>
    <lineage>
        <taxon>Bacteria</taxon>
        <taxon>Pseudomonadati</taxon>
        <taxon>Pseudomonadota</taxon>
        <taxon>Betaproteobacteria</taxon>
        <taxon>Burkholderiales</taxon>
        <taxon>Oxalobacteraceae</taxon>
        <taxon>Telluria group</taxon>
        <taxon>Massilia</taxon>
    </lineage>
</organism>
<name>A0ABT2AHI0_9BURK</name>
<keyword evidence="3" id="KW-0732">Signal</keyword>
<feature type="transmembrane region" description="Helical" evidence="2">
    <location>
        <begin position="411"/>
        <end position="430"/>
    </location>
</feature>
<feature type="signal peptide" evidence="3">
    <location>
        <begin position="1"/>
        <end position="25"/>
    </location>
</feature>
<evidence type="ECO:0000313" key="4">
    <source>
        <dbReference type="EMBL" id="MCS0595645.1"/>
    </source>
</evidence>
<feature type="compositionally biased region" description="Polar residues" evidence="1">
    <location>
        <begin position="312"/>
        <end position="332"/>
    </location>
</feature>
<keyword evidence="2" id="KW-1133">Transmembrane helix</keyword>
<keyword evidence="2" id="KW-0472">Membrane</keyword>
<feature type="chain" id="PRO_5046546622" evidence="3">
    <location>
        <begin position="26"/>
        <end position="432"/>
    </location>
</feature>
<evidence type="ECO:0000313" key="5">
    <source>
        <dbReference type="Proteomes" id="UP001206572"/>
    </source>
</evidence>
<proteinExistence type="predicted"/>
<dbReference type="EMBL" id="JANUHA010000002">
    <property type="protein sequence ID" value="MCS0595645.1"/>
    <property type="molecule type" value="Genomic_DNA"/>
</dbReference>
<sequence length="432" mass="44690">MRSFFKLFLVRWLLAVIVSPGLVYAQAKPASMQAAVSALVVSKAGQRGFAANDPRIASTMQGIGSTVAGGAAAAAVVTAAGVTAPAWVTAAVVVGLGALFSAGISLAVDKIAAWWFDSDGSVKVQLPSTGPALVDYLYTIRPNNDQDMQACVQTSIYNWCDETGPNIPGCLAPGASNPTNFCRPGWAPDGKTSTTFQDAMARAGYSYRTTTAPGPIETKTAADAVAALTDEQKAAPLNPEVLAAIADQAWKTASEQPGYTGVPYSSSNPITAADAAAYQSANPTTYPTVGDAVAPVTAPAGQPASAPWTPVVPSTGTQPSTGGETGETNNPESKPIDWGVFAPPVLEATPSIESILDPLLNLWPAWSSFSFPAHQSECPTPSFSLPGSVLNGHTLHFTQMCDFLEANNVRVALQAAFAVAWALLILFIVMGA</sequence>
<reference evidence="4 5" key="1">
    <citation type="submission" date="2022-08" db="EMBL/GenBank/DDBJ databases">
        <title>Reclassification of Massilia species as members of the genera Telluria, Duganella, Pseudoduganella, Mokoshia gen. nov. and Zemynaea gen. nov. using orthogonal and non-orthogonal genome-based approaches.</title>
        <authorList>
            <person name="Bowman J.P."/>
        </authorList>
    </citation>
    <scope>NUCLEOTIDE SEQUENCE [LARGE SCALE GENOMIC DNA]</scope>
    <source>
        <strain evidence="4 5">JCM 31661</strain>
    </source>
</reference>
<comment type="caution">
    <text evidence="4">The sequence shown here is derived from an EMBL/GenBank/DDBJ whole genome shotgun (WGS) entry which is preliminary data.</text>
</comment>
<evidence type="ECO:0000256" key="2">
    <source>
        <dbReference type="SAM" id="Phobius"/>
    </source>
</evidence>
<evidence type="ECO:0000256" key="1">
    <source>
        <dbReference type="SAM" id="MobiDB-lite"/>
    </source>
</evidence>
<keyword evidence="5" id="KW-1185">Reference proteome</keyword>